<dbReference type="PANTHER" id="PTHR46515">
    <property type="entry name" value="TATA ELEMENT MODULATORY FACTOR TMF1"/>
    <property type="match status" value="1"/>
</dbReference>
<feature type="coiled-coil region" evidence="1">
    <location>
        <begin position="362"/>
        <end position="442"/>
    </location>
</feature>
<feature type="compositionally biased region" description="Low complexity" evidence="2">
    <location>
        <begin position="486"/>
        <end position="509"/>
    </location>
</feature>
<accession>A0A250XMM9</accession>
<feature type="domain" description="TATA element modulatory factor 1 TATA binding" evidence="3">
    <location>
        <begin position="580"/>
        <end position="667"/>
    </location>
</feature>
<dbReference type="GO" id="GO:0005794">
    <property type="term" value="C:Golgi apparatus"/>
    <property type="evidence" value="ECO:0007669"/>
    <property type="project" value="TreeGrafter"/>
</dbReference>
<dbReference type="AlphaFoldDB" id="A0A250XMM9"/>
<sequence>MTAPVTVEQLKEKLQKQTKQYEGKIAALNAINSALQKENDKLREEVAKGGAGDGDAEEELEELKEEFQARLGAADRTIETLREEKSRLQQALQQVNVGSSASEARLAEMQETIESLRQEGETLAKKNGEQEAQIRKLRSGSRELESERDRLQLKVKSLETQLMELQERSEREAQHAAVQIEEMERDMRDLRMDLKKQVSEAKKEAQDAILKLESEAAKGSEQLLATSQEREAALTASLHDLRATMESLSNNAADKEDALRGQITRLEERIRQLEAEKENMMNSASDASKPLLKQIESMASMAAAAREAAETAELKLQLRLQVAESAAAAAHDAERSALAKLAASEAAAAAALEAASSAVSSSAELKSRLDSELRQLAAVQAEKVLAEGRLAAFAAKAEAHQKETDAAVRELQEKVWEAEQMVRNVSVERDELMRQVEVLQSRGGSADGLLQQGLRSGGGMPLFPEVSERKVDSIGGLAVEDEGRRGSSSGQQGFRSTSPSRGLGSAPSGGSAGEVADDVSQTLAEGELESLLSSLSRAAADNRTKAKASTSAGMGLFGLLAGGLGAPRAVEGLNAGQLHRALEVLMQRLKSAEQDRDAAAEQLYAAIQKADQISADAKATVQLRQQLEHMSKRVDVALELLGERNERVEQLEGDIAEMKKIFHHQLELVVDQLATASKELEAAKIKR</sequence>
<evidence type="ECO:0000313" key="5">
    <source>
        <dbReference type="Proteomes" id="UP000232323"/>
    </source>
</evidence>
<organism evidence="4 5">
    <name type="scientific">Chlamydomonas eustigma</name>
    <dbReference type="NCBI Taxonomy" id="1157962"/>
    <lineage>
        <taxon>Eukaryota</taxon>
        <taxon>Viridiplantae</taxon>
        <taxon>Chlorophyta</taxon>
        <taxon>core chlorophytes</taxon>
        <taxon>Chlorophyceae</taxon>
        <taxon>CS clade</taxon>
        <taxon>Chlamydomonadales</taxon>
        <taxon>Chlamydomonadaceae</taxon>
        <taxon>Chlamydomonas</taxon>
    </lineage>
</organism>
<feature type="coiled-coil region" evidence="1">
    <location>
        <begin position="641"/>
        <end position="686"/>
    </location>
</feature>
<dbReference type="InterPro" id="IPR022091">
    <property type="entry name" value="TMF_TATA-bd"/>
</dbReference>
<feature type="region of interest" description="Disordered" evidence="2">
    <location>
        <begin position="121"/>
        <end position="145"/>
    </location>
</feature>
<gene>
    <name evidence="4" type="ORF">CEUSTIGMA_g11749.t1</name>
</gene>
<dbReference type="EMBL" id="BEGY01000122">
    <property type="protein sequence ID" value="GAX84327.1"/>
    <property type="molecule type" value="Genomic_DNA"/>
</dbReference>
<evidence type="ECO:0000256" key="1">
    <source>
        <dbReference type="SAM" id="Coils"/>
    </source>
</evidence>
<dbReference type="GO" id="GO:0005783">
    <property type="term" value="C:endoplasmic reticulum"/>
    <property type="evidence" value="ECO:0007669"/>
    <property type="project" value="TreeGrafter"/>
</dbReference>
<evidence type="ECO:0000313" key="4">
    <source>
        <dbReference type="EMBL" id="GAX84327.1"/>
    </source>
</evidence>
<keyword evidence="5" id="KW-1185">Reference proteome</keyword>
<keyword evidence="1" id="KW-0175">Coiled coil</keyword>
<dbReference type="Pfam" id="PF12325">
    <property type="entry name" value="TMF_TATA_bd"/>
    <property type="match status" value="1"/>
</dbReference>
<feature type="coiled-coil region" evidence="1">
    <location>
        <begin position="575"/>
        <end position="609"/>
    </location>
</feature>
<dbReference type="Gene3D" id="1.10.287.1490">
    <property type="match status" value="1"/>
</dbReference>
<feature type="region of interest" description="Disordered" evidence="2">
    <location>
        <begin position="478"/>
        <end position="517"/>
    </location>
</feature>
<dbReference type="PANTHER" id="PTHR46515:SF1">
    <property type="entry name" value="TATA ELEMENT MODULATORY FACTOR"/>
    <property type="match status" value="1"/>
</dbReference>
<name>A0A250XMM9_9CHLO</name>
<dbReference type="STRING" id="1157962.A0A250XMM9"/>
<dbReference type="Proteomes" id="UP000232323">
    <property type="component" value="Unassembled WGS sequence"/>
</dbReference>
<evidence type="ECO:0000256" key="2">
    <source>
        <dbReference type="SAM" id="MobiDB-lite"/>
    </source>
</evidence>
<protein>
    <recommendedName>
        <fullName evidence="3">TATA element modulatory factor 1 TATA binding domain-containing protein</fullName>
    </recommendedName>
</protein>
<proteinExistence type="predicted"/>
<reference evidence="4 5" key="1">
    <citation type="submission" date="2017-08" db="EMBL/GenBank/DDBJ databases">
        <title>Acidophilic green algal genome provides insights into adaptation to an acidic environment.</title>
        <authorList>
            <person name="Hirooka S."/>
            <person name="Hirose Y."/>
            <person name="Kanesaki Y."/>
            <person name="Higuchi S."/>
            <person name="Fujiwara T."/>
            <person name="Onuma R."/>
            <person name="Era A."/>
            <person name="Ohbayashi R."/>
            <person name="Uzuka A."/>
            <person name="Nozaki H."/>
            <person name="Yoshikawa H."/>
            <person name="Miyagishima S.Y."/>
        </authorList>
    </citation>
    <scope>NUCLEOTIDE SEQUENCE [LARGE SCALE GENOMIC DNA]</scope>
    <source>
        <strain evidence="4 5">NIES-2499</strain>
    </source>
</reference>
<dbReference type="OrthoDB" id="552842at2759"/>
<comment type="caution">
    <text evidence="4">The sequence shown here is derived from an EMBL/GenBank/DDBJ whole genome shotgun (WGS) entry which is preliminary data.</text>
</comment>
<dbReference type="InterPro" id="IPR052602">
    <property type="entry name" value="Growth_transcription_reg"/>
</dbReference>
<evidence type="ECO:0000259" key="3">
    <source>
        <dbReference type="Pfam" id="PF12325"/>
    </source>
</evidence>